<comment type="subcellular location">
    <subcellularLocation>
        <location evidence="1">Membrane</location>
        <topology evidence="1">Multi-pass membrane protein</topology>
    </subcellularLocation>
</comment>
<accession>A0A5A8D014</accession>
<dbReference type="PANTHER" id="PTHR23291">
    <property type="entry name" value="BAX INHIBITOR-RELATED"/>
    <property type="match status" value="1"/>
</dbReference>
<feature type="transmembrane region" description="Helical" evidence="5">
    <location>
        <begin position="122"/>
        <end position="147"/>
    </location>
</feature>
<evidence type="ECO:0000313" key="12">
    <source>
        <dbReference type="Proteomes" id="UP000323011"/>
    </source>
</evidence>
<evidence type="ECO:0000313" key="14">
    <source>
        <dbReference type="Proteomes" id="UP000325113"/>
    </source>
</evidence>
<keyword evidence="12" id="KW-1185">Reference proteome</keyword>
<keyword evidence="3 5" id="KW-1133">Transmembrane helix</keyword>
<evidence type="ECO:0000256" key="2">
    <source>
        <dbReference type="ARBA" id="ARBA00022692"/>
    </source>
</evidence>
<dbReference type="AlphaFoldDB" id="A0A5A8D014"/>
<dbReference type="EMBL" id="VLTN01000030">
    <property type="protein sequence ID" value="KAA0151037.1"/>
    <property type="molecule type" value="Genomic_DNA"/>
</dbReference>
<dbReference type="EMBL" id="VLTM01000105">
    <property type="protein sequence ID" value="KAA0152644.1"/>
    <property type="molecule type" value="Genomic_DNA"/>
</dbReference>
<evidence type="ECO:0000313" key="10">
    <source>
        <dbReference type="EMBL" id="KAA0162896.1"/>
    </source>
</evidence>
<evidence type="ECO:0000256" key="4">
    <source>
        <dbReference type="ARBA" id="ARBA00023136"/>
    </source>
</evidence>
<sequence>MIIGSARMAARRMAAARVSPFAGARAELAATGVRRLSTAPAVRISPTRVALGLGAAAGVVGLGALGAHLQSNPALGKTLGLGGSAWSPLVQQRVAATMAAFGYTITATGLVAAGLWRAGAVSAIAAVNPWVVMGLGLASSVACVMAINSMDASNTAGNIAALTAFATANAVPLCVMGTLGAPILLRAGLYTGVVVGALSAVAASSPSDRFLSMGGPLAIGLGLVVVASLGSAIFPTTAVGGVLSAVSLYGGTGLFGAFVLYDTSRIIHTAKHTPSPTEVAAATGTATEQYHPYRQSIGIYLDSINLFIRIATLLAGSQGRRK</sequence>
<reference evidence="11 12" key="1">
    <citation type="submission" date="2019-07" db="EMBL/GenBank/DDBJ databases">
        <title>Genomes of Cafeteria roenbergensis.</title>
        <authorList>
            <person name="Fischer M.G."/>
            <person name="Hackl T."/>
            <person name="Roman M."/>
        </authorList>
    </citation>
    <scope>NUCLEOTIDE SEQUENCE [LARGE SCALE GENOMIC DNA]</scope>
    <source>
        <strain evidence="7 12">BVI</strain>
        <strain evidence="8 14">Cflag</strain>
        <strain evidence="10 11">E4-10P</strain>
        <strain evidence="9 13">RCC970-E3</strain>
    </source>
</reference>
<dbReference type="Proteomes" id="UP000322899">
    <property type="component" value="Unassembled WGS sequence"/>
</dbReference>
<dbReference type="InterPro" id="IPR006214">
    <property type="entry name" value="Bax_inhibitor_1-related"/>
</dbReference>
<feature type="transmembrane region" description="Helical" evidence="5">
    <location>
        <begin position="94"/>
        <end position="116"/>
    </location>
</feature>
<evidence type="ECO:0000313" key="8">
    <source>
        <dbReference type="EMBL" id="KAA0152644.1"/>
    </source>
</evidence>
<gene>
    <name evidence="6" type="ORF">CROE0942_LOCUS9880</name>
    <name evidence="10" type="ORF">FNF27_08010</name>
    <name evidence="9" type="ORF">FNF28_06384</name>
    <name evidence="7" type="ORF">FNF29_04926</name>
    <name evidence="8" type="ORF">FNF31_06586</name>
</gene>
<evidence type="ECO:0000256" key="1">
    <source>
        <dbReference type="ARBA" id="ARBA00004141"/>
    </source>
</evidence>
<organism evidence="9 13">
    <name type="scientific">Cafeteria roenbergensis</name>
    <name type="common">Marine flagellate</name>
    <dbReference type="NCBI Taxonomy" id="33653"/>
    <lineage>
        <taxon>Eukaryota</taxon>
        <taxon>Sar</taxon>
        <taxon>Stramenopiles</taxon>
        <taxon>Bigyra</taxon>
        <taxon>Opalozoa</taxon>
        <taxon>Bicosoecida</taxon>
        <taxon>Cafeteriaceae</taxon>
        <taxon>Cafeteria</taxon>
    </lineage>
</organism>
<keyword evidence="2 5" id="KW-0812">Transmembrane</keyword>
<evidence type="ECO:0000256" key="3">
    <source>
        <dbReference type="ARBA" id="ARBA00022989"/>
    </source>
</evidence>
<feature type="transmembrane region" description="Helical" evidence="5">
    <location>
        <begin position="217"/>
        <end position="234"/>
    </location>
</feature>
<evidence type="ECO:0000313" key="11">
    <source>
        <dbReference type="Proteomes" id="UP000322899"/>
    </source>
</evidence>
<dbReference type="OrthoDB" id="6285520at2759"/>
<dbReference type="GO" id="GO:0005743">
    <property type="term" value="C:mitochondrial inner membrane"/>
    <property type="evidence" value="ECO:0007669"/>
    <property type="project" value="TreeGrafter"/>
</dbReference>
<feature type="transmembrane region" description="Helical" evidence="5">
    <location>
        <begin position="240"/>
        <end position="261"/>
    </location>
</feature>
<dbReference type="OMA" id="TLMWSER"/>
<evidence type="ECO:0000256" key="5">
    <source>
        <dbReference type="RuleBase" id="RU004379"/>
    </source>
</evidence>
<evidence type="ECO:0000313" key="7">
    <source>
        <dbReference type="EMBL" id="KAA0151037.1"/>
    </source>
</evidence>
<name>A0A5A8D014_CAFRO</name>
<evidence type="ECO:0000313" key="13">
    <source>
        <dbReference type="Proteomes" id="UP000324907"/>
    </source>
</evidence>
<dbReference type="Proteomes" id="UP000324907">
    <property type="component" value="Unassembled WGS sequence"/>
</dbReference>
<proteinExistence type="inferred from homology"/>
<dbReference type="PANTHER" id="PTHR23291:SF112">
    <property type="entry name" value="GROWTH HORMONE-INDUCIBLE TRANSMEMBRANE PROTEIN"/>
    <property type="match status" value="1"/>
</dbReference>
<dbReference type="EMBL" id="VLTL01000159">
    <property type="protein sequence ID" value="KAA0158144.1"/>
    <property type="molecule type" value="Genomic_DNA"/>
</dbReference>
<dbReference type="EMBL" id="VLTO01000117">
    <property type="protein sequence ID" value="KAA0162896.1"/>
    <property type="molecule type" value="Genomic_DNA"/>
</dbReference>
<reference evidence="6" key="2">
    <citation type="submission" date="2021-01" db="EMBL/GenBank/DDBJ databases">
        <authorList>
            <person name="Corre E."/>
            <person name="Pelletier E."/>
            <person name="Niang G."/>
            <person name="Scheremetjew M."/>
            <person name="Finn R."/>
            <person name="Kale V."/>
            <person name="Holt S."/>
            <person name="Cochrane G."/>
            <person name="Meng A."/>
            <person name="Brown T."/>
            <person name="Cohen L."/>
        </authorList>
    </citation>
    <scope>NUCLEOTIDE SEQUENCE</scope>
    <source>
        <strain evidence="6">E4-10</strain>
    </source>
</reference>
<dbReference type="Pfam" id="PF01027">
    <property type="entry name" value="Bax1-I"/>
    <property type="match status" value="1"/>
</dbReference>
<keyword evidence="4 5" id="KW-0472">Membrane</keyword>
<evidence type="ECO:0008006" key="15">
    <source>
        <dbReference type="Google" id="ProtNLM"/>
    </source>
</evidence>
<feature type="transmembrane region" description="Helical" evidence="5">
    <location>
        <begin position="50"/>
        <end position="69"/>
    </location>
</feature>
<dbReference type="Proteomes" id="UP000325113">
    <property type="component" value="Unassembled WGS sequence"/>
</dbReference>
<evidence type="ECO:0000313" key="9">
    <source>
        <dbReference type="EMBL" id="KAA0158144.1"/>
    </source>
</evidence>
<evidence type="ECO:0000313" key="6">
    <source>
        <dbReference type="EMBL" id="CAD8565502.1"/>
    </source>
</evidence>
<comment type="similarity">
    <text evidence="5">Belongs to the BI1 family.</text>
</comment>
<protein>
    <recommendedName>
        <fullName evidence="15">Growth hormone-inducible transmembrane protein</fullName>
    </recommendedName>
</protein>
<feature type="transmembrane region" description="Helical" evidence="5">
    <location>
        <begin position="187"/>
        <end position="205"/>
    </location>
</feature>
<dbReference type="EMBL" id="HBET01014626">
    <property type="protein sequence ID" value="CAD8565502.1"/>
    <property type="molecule type" value="Transcribed_RNA"/>
</dbReference>
<dbReference type="Proteomes" id="UP000323011">
    <property type="component" value="Unassembled WGS sequence"/>
</dbReference>